<dbReference type="InterPro" id="IPR020846">
    <property type="entry name" value="MFS_dom"/>
</dbReference>
<evidence type="ECO:0000256" key="6">
    <source>
        <dbReference type="SAM" id="SignalP"/>
    </source>
</evidence>
<feature type="transmembrane region" description="Helical" evidence="5">
    <location>
        <begin position="438"/>
        <end position="460"/>
    </location>
</feature>
<dbReference type="Pfam" id="PF07690">
    <property type="entry name" value="MFS_1"/>
    <property type="match status" value="1"/>
</dbReference>
<feature type="transmembrane region" description="Helical" evidence="5">
    <location>
        <begin position="369"/>
        <end position="391"/>
    </location>
</feature>
<protein>
    <recommendedName>
        <fullName evidence="7">Major facilitator superfamily (MFS) profile domain-containing protein</fullName>
    </recommendedName>
</protein>
<dbReference type="Gene3D" id="1.20.1250.20">
    <property type="entry name" value="MFS general substrate transporter like domains"/>
    <property type="match status" value="2"/>
</dbReference>
<evidence type="ECO:0000256" key="4">
    <source>
        <dbReference type="ARBA" id="ARBA00023136"/>
    </source>
</evidence>
<sequence length="505" mass="54958">MRLYVGLLGCIACALMSSHSSSLSVAIVRMAQYNSTDTDTTRTGSQCFEASVNGNSSSGDAGVRGEFEWSESLQGIILGANFYMYLITPTISGRITERFGAKWITLITIMTSGGILALIPSAAYYSVNLLIALLVIQGLFHGCVFASLFSLYAHWFTAIERTYAISGIAAGSNFGNLITFFGAGYLAENGFSGGWPSIFYVVCMAHIPWGILWVLCVENTPHDSHRSGLIKCSDNELKYIKQNINSFGAPKRSSTAPWLKIITSKCVWSSIIWKISAGWGYYLLLSKMPSYLDKVFGIPIIQNGLFNAMTSLATGLTMALCGPLSAYIIRKSAPKLSKTMVRKIFGTIALMGPAVCLALITAVGCNSTAVIALLITALFFYGFMTGGEFSIISEFAPDFSGTVFGIVATLSVFPAFLAPYVVGIIVDDRPYDTSRWNVVFYITIAIYILGTVVFVVFASAEPQPWGLIKKDKHPSNENIFQSNDNEKRRNTIKEAASQICESIDK</sequence>
<dbReference type="AlphaFoldDB" id="A0A7R9M2V8"/>
<gene>
    <name evidence="8" type="ORF">ONB1V03_LOCUS8677</name>
</gene>
<reference evidence="8" key="1">
    <citation type="submission" date="2020-11" db="EMBL/GenBank/DDBJ databases">
        <authorList>
            <person name="Tran Van P."/>
        </authorList>
    </citation>
    <scope>NUCLEOTIDE SEQUENCE</scope>
</reference>
<dbReference type="FunFam" id="1.20.1250.20:FF:000532">
    <property type="entry name" value="SLC (SoLute Carrier) homolog"/>
    <property type="match status" value="1"/>
</dbReference>
<dbReference type="InterPro" id="IPR050382">
    <property type="entry name" value="MFS_Na/Anion_cotransporter"/>
</dbReference>
<evidence type="ECO:0000256" key="5">
    <source>
        <dbReference type="SAM" id="Phobius"/>
    </source>
</evidence>
<name>A0A7R9M2V8_9ACAR</name>
<feature type="transmembrane region" description="Helical" evidence="5">
    <location>
        <begin position="403"/>
        <end position="426"/>
    </location>
</feature>
<dbReference type="GO" id="GO:0022857">
    <property type="term" value="F:transmembrane transporter activity"/>
    <property type="evidence" value="ECO:0007669"/>
    <property type="project" value="InterPro"/>
</dbReference>
<feature type="chain" id="PRO_5035680243" description="Major facilitator superfamily (MFS) profile domain-containing protein" evidence="6">
    <location>
        <begin position="23"/>
        <end position="505"/>
    </location>
</feature>
<feature type="transmembrane region" description="Helical" evidence="5">
    <location>
        <begin position="163"/>
        <end position="186"/>
    </location>
</feature>
<organism evidence="8">
    <name type="scientific">Oppiella nova</name>
    <dbReference type="NCBI Taxonomy" id="334625"/>
    <lineage>
        <taxon>Eukaryota</taxon>
        <taxon>Metazoa</taxon>
        <taxon>Ecdysozoa</taxon>
        <taxon>Arthropoda</taxon>
        <taxon>Chelicerata</taxon>
        <taxon>Arachnida</taxon>
        <taxon>Acari</taxon>
        <taxon>Acariformes</taxon>
        <taxon>Sarcoptiformes</taxon>
        <taxon>Oribatida</taxon>
        <taxon>Brachypylina</taxon>
        <taxon>Oppioidea</taxon>
        <taxon>Oppiidae</taxon>
        <taxon>Oppiella</taxon>
    </lineage>
</organism>
<keyword evidence="6" id="KW-0732">Signal</keyword>
<dbReference type="PROSITE" id="PS50850">
    <property type="entry name" value="MFS"/>
    <property type="match status" value="1"/>
</dbReference>
<dbReference type="PANTHER" id="PTHR11662">
    <property type="entry name" value="SOLUTE CARRIER FAMILY 17"/>
    <property type="match status" value="1"/>
</dbReference>
<evidence type="ECO:0000256" key="2">
    <source>
        <dbReference type="ARBA" id="ARBA00022692"/>
    </source>
</evidence>
<feature type="domain" description="Major facilitator superfamily (MFS) profile" evidence="7">
    <location>
        <begin position="10"/>
        <end position="462"/>
    </location>
</feature>
<evidence type="ECO:0000259" key="7">
    <source>
        <dbReference type="PROSITE" id="PS50850"/>
    </source>
</evidence>
<feature type="transmembrane region" description="Helical" evidence="5">
    <location>
        <begin position="341"/>
        <end position="363"/>
    </location>
</feature>
<comment type="subcellular location">
    <subcellularLocation>
        <location evidence="1">Membrane</location>
        <topology evidence="1">Multi-pass membrane protein</topology>
    </subcellularLocation>
</comment>
<dbReference type="OrthoDB" id="6493426at2759"/>
<dbReference type="GO" id="GO:0016020">
    <property type="term" value="C:membrane"/>
    <property type="evidence" value="ECO:0007669"/>
    <property type="project" value="UniProtKB-SubCell"/>
</dbReference>
<dbReference type="GO" id="GO:0006820">
    <property type="term" value="P:monoatomic anion transport"/>
    <property type="evidence" value="ECO:0007669"/>
    <property type="project" value="TreeGrafter"/>
</dbReference>
<keyword evidence="9" id="KW-1185">Reference proteome</keyword>
<evidence type="ECO:0000256" key="1">
    <source>
        <dbReference type="ARBA" id="ARBA00004141"/>
    </source>
</evidence>
<dbReference type="InterPro" id="IPR011701">
    <property type="entry name" value="MFS"/>
</dbReference>
<dbReference type="Proteomes" id="UP000728032">
    <property type="component" value="Unassembled WGS sequence"/>
</dbReference>
<feature type="transmembrane region" description="Helical" evidence="5">
    <location>
        <begin position="103"/>
        <end position="123"/>
    </location>
</feature>
<dbReference type="InterPro" id="IPR036259">
    <property type="entry name" value="MFS_trans_sf"/>
</dbReference>
<feature type="transmembrane region" description="Helical" evidence="5">
    <location>
        <begin position="129"/>
        <end position="151"/>
    </location>
</feature>
<keyword evidence="2 5" id="KW-0812">Transmembrane</keyword>
<dbReference type="EMBL" id="CAJPVJ010005061">
    <property type="protein sequence ID" value="CAG2169194.1"/>
    <property type="molecule type" value="Genomic_DNA"/>
</dbReference>
<feature type="transmembrane region" description="Helical" evidence="5">
    <location>
        <begin position="198"/>
        <end position="217"/>
    </location>
</feature>
<dbReference type="PANTHER" id="PTHR11662:SF399">
    <property type="entry name" value="FI19708P1-RELATED"/>
    <property type="match status" value="1"/>
</dbReference>
<evidence type="ECO:0000313" key="8">
    <source>
        <dbReference type="EMBL" id="CAD7652010.1"/>
    </source>
</evidence>
<feature type="transmembrane region" description="Helical" evidence="5">
    <location>
        <begin position="305"/>
        <end position="329"/>
    </location>
</feature>
<feature type="signal peptide" evidence="6">
    <location>
        <begin position="1"/>
        <end position="22"/>
    </location>
</feature>
<proteinExistence type="predicted"/>
<evidence type="ECO:0000313" key="9">
    <source>
        <dbReference type="Proteomes" id="UP000728032"/>
    </source>
</evidence>
<dbReference type="SUPFAM" id="SSF103473">
    <property type="entry name" value="MFS general substrate transporter"/>
    <property type="match status" value="1"/>
</dbReference>
<evidence type="ECO:0000256" key="3">
    <source>
        <dbReference type="ARBA" id="ARBA00022989"/>
    </source>
</evidence>
<accession>A0A7R9M2V8</accession>
<dbReference type="EMBL" id="OC919886">
    <property type="protein sequence ID" value="CAD7652010.1"/>
    <property type="molecule type" value="Genomic_DNA"/>
</dbReference>
<keyword evidence="3 5" id="KW-1133">Transmembrane helix</keyword>
<keyword evidence="4 5" id="KW-0472">Membrane</keyword>